<feature type="region of interest" description="Disordered" evidence="1">
    <location>
        <begin position="30"/>
        <end position="99"/>
    </location>
</feature>
<dbReference type="Proteomes" id="UP000290848">
    <property type="component" value="Unassembled WGS sequence"/>
</dbReference>
<proteinExistence type="predicted"/>
<protein>
    <submittedName>
        <fullName evidence="2">Uncharacterized protein</fullName>
    </submittedName>
</protein>
<reference evidence="2 3" key="1">
    <citation type="submission" date="2018-12" db="EMBL/GenBank/DDBJ databases">
        <title>The Draft Genome Sequence of the Soil Bacterium Pedobacter tournemirensis R1.</title>
        <authorList>
            <person name="He J."/>
        </authorList>
    </citation>
    <scope>NUCLEOTIDE SEQUENCE [LARGE SCALE GENOMIC DNA]</scope>
    <source>
        <strain evidence="2 3">R1</strain>
    </source>
</reference>
<comment type="caution">
    <text evidence="2">The sequence shown here is derived from an EMBL/GenBank/DDBJ whole genome shotgun (WGS) entry which is preliminary data.</text>
</comment>
<dbReference type="EMBL" id="RXOC01000004">
    <property type="protein sequence ID" value="RXF70605.1"/>
    <property type="molecule type" value="Genomic_DNA"/>
</dbReference>
<dbReference type="AlphaFoldDB" id="A0A4Q0MBR5"/>
<feature type="compositionally biased region" description="Basic residues" evidence="1">
    <location>
        <begin position="87"/>
        <end position="99"/>
    </location>
</feature>
<gene>
    <name evidence="2" type="ORF">EKH83_08170</name>
</gene>
<evidence type="ECO:0000313" key="3">
    <source>
        <dbReference type="Proteomes" id="UP000290848"/>
    </source>
</evidence>
<name>A0A4Q0MBR5_9SPHI</name>
<organism evidence="2 3">
    <name type="scientific">Arcticibacter tournemirensis</name>
    <dbReference type="NCBI Taxonomy" id="699437"/>
    <lineage>
        <taxon>Bacteria</taxon>
        <taxon>Pseudomonadati</taxon>
        <taxon>Bacteroidota</taxon>
        <taxon>Sphingobacteriia</taxon>
        <taxon>Sphingobacteriales</taxon>
        <taxon>Sphingobacteriaceae</taxon>
        <taxon>Arcticibacter</taxon>
    </lineage>
</organism>
<dbReference type="RefSeq" id="WP_128768910.1">
    <property type="nucleotide sequence ID" value="NZ_RXOC01000004.1"/>
</dbReference>
<evidence type="ECO:0000313" key="2">
    <source>
        <dbReference type="EMBL" id="RXF70605.1"/>
    </source>
</evidence>
<feature type="compositionally biased region" description="Basic and acidic residues" evidence="1">
    <location>
        <begin position="63"/>
        <end position="75"/>
    </location>
</feature>
<evidence type="ECO:0000256" key="1">
    <source>
        <dbReference type="SAM" id="MobiDB-lite"/>
    </source>
</evidence>
<accession>A0A4Q0MBR5</accession>
<sequence>MKRSFLIVPLLTFTLAGAFPVLVLAEQSVPESSMLSFPQDKDKQNKKNDSKKDKGDQTPNQPEVKEVPKARKQERPTVVPKPDVKVKPVKVNRPKIKKR</sequence>
<feature type="compositionally biased region" description="Basic and acidic residues" evidence="1">
    <location>
        <begin position="39"/>
        <end position="56"/>
    </location>
</feature>